<reference evidence="4 5" key="1">
    <citation type="submission" date="2019-10" db="EMBL/GenBank/DDBJ databases">
        <authorList>
            <person name="Palmer J.M."/>
        </authorList>
    </citation>
    <scope>NUCLEOTIDE SEQUENCE [LARGE SCALE GENOMIC DNA]</scope>
    <source>
        <strain evidence="4 5">TWF730</strain>
    </source>
</reference>
<accession>A0AAV9U4Y8</accession>
<feature type="region of interest" description="Disordered" evidence="2">
    <location>
        <begin position="246"/>
        <end position="267"/>
    </location>
</feature>
<proteinExistence type="predicted"/>
<feature type="compositionally biased region" description="Acidic residues" evidence="2">
    <location>
        <begin position="1463"/>
        <end position="1476"/>
    </location>
</feature>
<feature type="coiled-coil region" evidence="1">
    <location>
        <begin position="171"/>
        <end position="213"/>
    </location>
</feature>
<dbReference type="Gene3D" id="2.160.20.10">
    <property type="entry name" value="Single-stranded right-handed beta-helix, Pectin lyase-like"/>
    <property type="match status" value="2"/>
</dbReference>
<sequence>MSFPVLPGFKEELANLGGPGYPNRGTIRGAPQDARCNAVYAQRYSNIFGYERRRGEQNWQGNGNNALRQALRRVYPAPLSAAAFIFATTTLPLASSATRAYIVYDTGGAVPNPTTIVRRWDGKDQYFDASGKQFTASSVPSKPLKTNHPQETNVQEGSDIPKMHERAAEGNKRLSSEDEFLNDEIQALRRLKQEQKERREEEDRRLLDQIELESRDIESEAPKFDPSLFQTDEYLSIIDPQLLSPEGKVKRAGGDRRERKGLNGDDKSTWFSKEEASRIARLRRLSDSAKYATSRESSVVKNARKLVRAAQRETEVRNAYVVANPRRNSPNGPKGDARRKTKRRVQLSRYKISVNSTIANAAALIAEVDAKAANTTEGVPMLKPRAPPPNASLWWYEGIEHNGQFVGAPAGYKVYRNVKDYGAKGDGVTDDTAAINNAIREGNRCEENCGATSVLGAVVYFPAGTYLVSGSLLSDYYTVFIGDPVNRPILQASNSFVGFGIFASDFYDGGPDSHEWYINQNNFYRQINNFILDISQMPSTSTSCAIHWQVAQATSLHNIAILMARDSTNNHMGIFMENGSGGYLGDIVFSRGNIGFYAGNQQFTTKNLVFSGCRTGIWSHWDWGWTWKSIYMSGVTVGLNMTKDPGGINPGSNLVLDSIFRDVGTVVLLESTASINGTTMVVLDNVVMQNCGIGVKASGSTLLSGGSRTISSWGRGRIYNDANPDGLLSTAGMDLTPLRKIDSSLLGPGSPTGVTGGIFERTKPQYVLNNAGSFANAKSYGVYGDGVHDDTTALQRVLNVNCGIDKVFIPAGTYLITKTLKVPVGCIIVGEAWPQIMATGPNFQDMKKPYVAVRVGQVGDVGDVEITDIMFTTRGPTAGAVLVEWNVKAATQGSAGMWDCVIRIGGAHGTNLQAGNCPKLTTSVNNNCIAASLLLRVTNQANGYFENVWGWTADHDIDSGPDQTQIDVYAARGFLIEGPGPTWLYGTASEHNVLYQYQFHNARNIWMGMIQTESPYYQGIPAAPTPFEDSLGKFPMDPPFNQCNGAGDWYTCGFSWAVRILGSTNVYVYGAGLYSWFQQYSQVCLETESCQSRVFQIHQSTGVHIFNLMTKASLTMITRWNGRPAWAVDNHNAYGSTIAAWFLNQNSPIDNSGALGDGGSYTQTLGAKFWNPYREENFYNSCPTYPCTLSLPALTVSAPIQPTPITLTSNGATKTITPPLIRSEVLSFSPFIINSTPTDEITLTPTLAETTIPVPPITFTTQGVRHTIVPPPLSIPFTAASEYGDCSIFCSPEATSFPEYQLVVVPPEFENSGNSTNRTSIYGDGLLGSDNGRGCSGAGCGCTGAGCGVCHGPNCGKVLGCVSNCDISRTSGGCKGANCGSGCGDKNCGKSCTSIFCGCLALSCGGTNFGRTDFGGSLDTCLGPQCVNGFCVGPNCFPGPNEVCIPGPCPCYNCIPPIIEEGEEDEEDEDEEDEEAACPLIAFPPTTGTSNGDSTYEINPPGGGGGGWKSPPDVNNGGGSTTTGPGGPISTSNPGYYRFELWARTSNPAPGNSRWIEQWTSNPSGTDTFATCQREMIGFGTIPYEASAWPGAKSPQQHLYPKDGSSDCTWRAPDNFDWESAGGGTYAGDLLCPGWTYICFKPQQWLVGLCQPTSNSDDDFYQFNMLLCSLAVCSRGATEC</sequence>
<dbReference type="InterPro" id="IPR012334">
    <property type="entry name" value="Pectin_lyas_fold"/>
</dbReference>
<keyword evidence="1" id="KW-0175">Coiled coil</keyword>
<dbReference type="FunFam" id="2.160.20.10:FF:000049">
    <property type="entry name" value="Putative exo-beta-1,3-glucanase"/>
    <property type="match status" value="1"/>
</dbReference>
<evidence type="ECO:0000313" key="4">
    <source>
        <dbReference type="EMBL" id="KAK6335750.1"/>
    </source>
</evidence>
<feature type="region of interest" description="Disordered" evidence="2">
    <location>
        <begin position="133"/>
        <end position="161"/>
    </location>
</feature>
<dbReference type="InterPro" id="IPR024535">
    <property type="entry name" value="RHGA/B-epi-like_pectate_lyase"/>
</dbReference>
<name>A0AAV9U4Y8_9PEZI</name>
<evidence type="ECO:0000256" key="2">
    <source>
        <dbReference type="SAM" id="MobiDB-lite"/>
    </source>
</evidence>
<dbReference type="EMBL" id="JAVHNS010000014">
    <property type="protein sequence ID" value="KAK6335750.1"/>
    <property type="molecule type" value="Genomic_DNA"/>
</dbReference>
<feature type="domain" description="Rhamnogalacturonase A/B/Epimerase-like pectate lyase" evidence="3">
    <location>
        <begin position="774"/>
        <end position="845"/>
    </location>
</feature>
<feature type="compositionally biased region" description="Polar residues" evidence="2">
    <location>
        <begin position="1486"/>
        <end position="1497"/>
    </location>
</feature>
<dbReference type="CDD" id="cd23668">
    <property type="entry name" value="GH55_beta13glucanase-like"/>
    <property type="match status" value="1"/>
</dbReference>
<dbReference type="InterPro" id="IPR039279">
    <property type="entry name" value="QRT3-like"/>
</dbReference>
<feature type="domain" description="Rhamnogalacturonase A/B/Epimerase-like pectate lyase" evidence="3">
    <location>
        <begin position="415"/>
        <end position="640"/>
    </location>
</feature>
<dbReference type="SUPFAM" id="SSF51126">
    <property type="entry name" value="Pectin lyase-like"/>
    <property type="match status" value="2"/>
</dbReference>
<feature type="region of interest" description="Disordered" evidence="2">
    <location>
        <begin position="324"/>
        <end position="343"/>
    </location>
</feature>
<dbReference type="Proteomes" id="UP001373714">
    <property type="component" value="Unassembled WGS sequence"/>
</dbReference>
<feature type="region of interest" description="Disordered" evidence="2">
    <location>
        <begin position="1463"/>
        <end position="1531"/>
    </location>
</feature>
<dbReference type="PANTHER" id="PTHR33928:SF2">
    <property type="entry name" value="PECTATE LYASE SUPERFAMILY PROTEIN DOMAIN-CONTAINING PROTEIN-RELATED"/>
    <property type="match status" value="1"/>
</dbReference>
<comment type="caution">
    <text evidence="4">The sequence shown here is derived from an EMBL/GenBank/DDBJ whole genome shotgun (WGS) entry which is preliminary data.</text>
</comment>
<keyword evidence="5" id="KW-1185">Reference proteome</keyword>
<evidence type="ECO:0000313" key="5">
    <source>
        <dbReference type="Proteomes" id="UP001373714"/>
    </source>
</evidence>
<protein>
    <recommendedName>
        <fullName evidence="3">Rhamnogalacturonase A/B/Epimerase-like pectate lyase domain-containing protein</fullName>
    </recommendedName>
</protein>
<feature type="compositionally biased region" description="Basic and acidic residues" evidence="2">
    <location>
        <begin position="247"/>
        <end position="267"/>
    </location>
</feature>
<dbReference type="Pfam" id="PF12708">
    <property type="entry name" value="Pect-lyase_RHGA_epim"/>
    <property type="match status" value="2"/>
</dbReference>
<evidence type="ECO:0000259" key="3">
    <source>
        <dbReference type="Pfam" id="PF12708"/>
    </source>
</evidence>
<dbReference type="GO" id="GO:0004650">
    <property type="term" value="F:polygalacturonase activity"/>
    <property type="evidence" value="ECO:0007669"/>
    <property type="project" value="InterPro"/>
</dbReference>
<feature type="compositionally biased region" description="Gly residues" evidence="2">
    <location>
        <begin position="1516"/>
        <end position="1527"/>
    </location>
</feature>
<organism evidence="4 5">
    <name type="scientific">Orbilia blumenaviensis</name>
    <dbReference type="NCBI Taxonomy" id="1796055"/>
    <lineage>
        <taxon>Eukaryota</taxon>
        <taxon>Fungi</taxon>
        <taxon>Dikarya</taxon>
        <taxon>Ascomycota</taxon>
        <taxon>Pezizomycotina</taxon>
        <taxon>Orbiliomycetes</taxon>
        <taxon>Orbiliales</taxon>
        <taxon>Orbiliaceae</taxon>
        <taxon>Orbilia</taxon>
    </lineage>
</organism>
<gene>
    <name evidence="4" type="ORF">TWF730_003128</name>
</gene>
<dbReference type="InterPro" id="IPR011050">
    <property type="entry name" value="Pectin_lyase_fold/virulence"/>
</dbReference>
<dbReference type="PANTHER" id="PTHR33928">
    <property type="entry name" value="POLYGALACTURONASE QRT3"/>
    <property type="match status" value="1"/>
</dbReference>
<feature type="compositionally biased region" description="Polar residues" evidence="2">
    <location>
        <begin position="147"/>
        <end position="156"/>
    </location>
</feature>
<evidence type="ECO:0000256" key="1">
    <source>
        <dbReference type="SAM" id="Coils"/>
    </source>
</evidence>